<feature type="region of interest" description="Disordered" evidence="1">
    <location>
        <begin position="189"/>
        <end position="210"/>
    </location>
</feature>
<keyword evidence="2" id="KW-0812">Transmembrane</keyword>
<sequence length="210" mass="23916">MSTRGVQRWGDTTTTNNNNVKWPLYYNKYQTDCNVFKAAIIEEKKPKINKNNNKCLSISSSSSSIQQQLIAAALILLVILVLLIAVVVRDESAAVVLPKEKPINLININLTPPKQFPLRFLTALVVQLLLVTTNFKSELHHMLRGLTLRIKRHTAAIIYDLSETPAKKSAPPILQKRSKGFELCMNSKRRTISHRTSSNRHRKLQPFRYT</sequence>
<organism evidence="3 4">
    <name type="scientific">Drosophila willistoni</name>
    <name type="common">Fruit fly</name>
    <dbReference type="NCBI Taxonomy" id="7260"/>
    <lineage>
        <taxon>Eukaryota</taxon>
        <taxon>Metazoa</taxon>
        <taxon>Ecdysozoa</taxon>
        <taxon>Arthropoda</taxon>
        <taxon>Hexapoda</taxon>
        <taxon>Insecta</taxon>
        <taxon>Pterygota</taxon>
        <taxon>Neoptera</taxon>
        <taxon>Endopterygota</taxon>
        <taxon>Diptera</taxon>
        <taxon>Brachycera</taxon>
        <taxon>Muscomorpha</taxon>
        <taxon>Ephydroidea</taxon>
        <taxon>Drosophilidae</taxon>
        <taxon>Drosophila</taxon>
        <taxon>Sophophora</taxon>
    </lineage>
</organism>
<dbReference type="Proteomes" id="UP000007798">
    <property type="component" value="Unassembled WGS sequence"/>
</dbReference>
<dbReference type="OrthoDB" id="7684817at2759"/>
<accession>B4NCA4</accession>
<feature type="transmembrane region" description="Helical" evidence="2">
    <location>
        <begin position="69"/>
        <end position="88"/>
    </location>
</feature>
<dbReference type="InParanoid" id="B4NCA4"/>
<evidence type="ECO:0000313" key="4">
    <source>
        <dbReference type="Proteomes" id="UP000007798"/>
    </source>
</evidence>
<keyword evidence="4" id="KW-1185">Reference proteome</keyword>
<keyword evidence="2" id="KW-1133">Transmembrane helix</keyword>
<evidence type="ECO:0000313" key="3">
    <source>
        <dbReference type="EMBL" id="EDW82463.2"/>
    </source>
</evidence>
<reference evidence="3 4" key="1">
    <citation type="journal article" date="2007" name="Nature">
        <title>Evolution of genes and genomes on the Drosophila phylogeny.</title>
        <authorList>
            <consortium name="Drosophila 12 Genomes Consortium"/>
            <person name="Clark A.G."/>
            <person name="Eisen M.B."/>
            <person name="Smith D.R."/>
            <person name="Bergman C.M."/>
            <person name="Oliver B."/>
            <person name="Markow T.A."/>
            <person name="Kaufman T.C."/>
            <person name="Kellis M."/>
            <person name="Gelbart W."/>
            <person name="Iyer V.N."/>
            <person name="Pollard D.A."/>
            <person name="Sackton T.B."/>
            <person name="Larracuente A.M."/>
            <person name="Singh N.D."/>
            <person name="Abad J.P."/>
            <person name="Abt D.N."/>
            <person name="Adryan B."/>
            <person name="Aguade M."/>
            <person name="Akashi H."/>
            <person name="Anderson W.W."/>
            <person name="Aquadro C.F."/>
            <person name="Ardell D.H."/>
            <person name="Arguello R."/>
            <person name="Artieri C.G."/>
            <person name="Barbash D.A."/>
            <person name="Barker D."/>
            <person name="Barsanti P."/>
            <person name="Batterham P."/>
            <person name="Batzoglou S."/>
            <person name="Begun D."/>
            <person name="Bhutkar A."/>
            <person name="Blanco E."/>
            <person name="Bosak S.A."/>
            <person name="Bradley R.K."/>
            <person name="Brand A.D."/>
            <person name="Brent M.R."/>
            <person name="Brooks A.N."/>
            <person name="Brown R.H."/>
            <person name="Butlin R.K."/>
            <person name="Caggese C."/>
            <person name="Calvi B.R."/>
            <person name="Bernardo de Carvalho A."/>
            <person name="Caspi A."/>
            <person name="Castrezana S."/>
            <person name="Celniker S.E."/>
            <person name="Chang J.L."/>
            <person name="Chapple C."/>
            <person name="Chatterji S."/>
            <person name="Chinwalla A."/>
            <person name="Civetta A."/>
            <person name="Clifton S.W."/>
            <person name="Comeron J.M."/>
            <person name="Costello J.C."/>
            <person name="Coyne J.A."/>
            <person name="Daub J."/>
            <person name="David R.G."/>
            <person name="Delcher A.L."/>
            <person name="Delehaunty K."/>
            <person name="Do C.B."/>
            <person name="Ebling H."/>
            <person name="Edwards K."/>
            <person name="Eickbush T."/>
            <person name="Evans J.D."/>
            <person name="Filipski A."/>
            <person name="Findeiss S."/>
            <person name="Freyhult E."/>
            <person name="Fulton L."/>
            <person name="Fulton R."/>
            <person name="Garcia A.C."/>
            <person name="Gardiner A."/>
            <person name="Garfield D.A."/>
            <person name="Garvin B.E."/>
            <person name="Gibson G."/>
            <person name="Gilbert D."/>
            <person name="Gnerre S."/>
            <person name="Godfrey J."/>
            <person name="Good R."/>
            <person name="Gotea V."/>
            <person name="Gravely B."/>
            <person name="Greenberg A.J."/>
            <person name="Griffiths-Jones S."/>
            <person name="Gross S."/>
            <person name="Guigo R."/>
            <person name="Gustafson E.A."/>
            <person name="Haerty W."/>
            <person name="Hahn M.W."/>
            <person name="Halligan D.L."/>
            <person name="Halpern A.L."/>
            <person name="Halter G.M."/>
            <person name="Han M.V."/>
            <person name="Heger A."/>
            <person name="Hillier L."/>
            <person name="Hinrichs A.S."/>
            <person name="Holmes I."/>
            <person name="Hoskins R.A."/>
            <person name="Hubisz M.J."/>
            <person name="Hultmark D."/>
            <person name="Huntley M.A."/>
            <person name="Jaffe D.B."/>
            <person name="Jagadeeshan S."/>
            <person name="Jeck W.R."/>
            <person name="Johnson J."/>
            <person name="Jones C.D."/>
            <person name="Jordan W.C."/>
            <person name="Karpen G.H."/>
            <person name="Kataoka E."/>
            <person name="Keightley P.D."/>
            <person name="Kheradpour P."/>
            <person name="Kirkness E.F."/>
            <person name="Koerich L.B."/>
            <person name="Kristiansen K."/>
            <person name="Kudrna D."/>
            <person name="Kulathinal R.J."/>
            <person name="Kumar S."/>
            <person name="Kwok R."/>
            <person name="Lander E."/>
            <person name="Langley C.H."/>
            <person name="Lapoint R."/>
            <person name="Lazzaro B.P."/>
            <person name="Lee S.J."/>
            <person name="Levesque L."/>
            <person name="Li R."/>
            <person name="Lin C.F."/>
            <person name="Lin M.F."/>
            <person name="Lindblad-Toh K."/>
            <person name="Llopart A."/>
            <person name="Long M."/>
            <person name="Low L."/>
            <person name="Lozovsky E."/>
            <person name="Lu J."/>
            <person name="Luo M."/>
            <person name="Machado C.A."/>
            <person name="Makalowski W."/>
            <person name="Marzo M."/>
            <person name="Matsuda M."/>
            <person name="Matzkin L."/>
            <person name="McAllister B."/>
            <person name="McBride C.S."/>
            <person name="McKernan B."/>
            <person name="McKernan K."/>
            <person name="Mendez-Lago M."/>
            <person name="Minx P."/>
            <person name="Mollenhauer M.U."/>
            <person name="Montooth K."/>
            <person name="Mount S.M."/>
            <person name="Mu X."/>
            <person name="Myers E."/>
            <person name="Negre B."/>
            <person name="Newfeld S."/>
            <person name="Nielsen R."/>
            <person name="Noor M.A."/>
            <person name="O'Grady P."/>
            <person name="Pachter L."/>
            <person name="Papaceit M."/>
            <person name="Parisi M.J."/>
            <person name="Parisi M."/>
            <person name="Parts L."/>
            <person name="Pedersen J.S."/>
            <person name="Pesole G."/>
            <person name="Phillippy A.M."/>
            <person name="Ponting C.P."/>
            <person name="Pop M."/>
            <person name="Porcelli D."/>
            <person name="Powell J.R."/>
            <person name="Prohaska S."/>
            <person name="Pruitt K."/>
            <person name="Puig M."/>
            <person name="Quesneville H."/>
            <person name="Ram K.R."/>
            <person name="Rand D."/>
            <person name="Rasmussen M.D."/>
            <person name="Reed L.K."/>
            <person name="Reenan R."/>
            <person name="Reily A."/>
            <person name="Remington K.A."/>
            <person name="Rieger T.T."/>
            <person name="Ritchie M.G."/>
            <person name="Robin C."/>
            <person name="Rogers Y.H."/>
            <person name="Rohde C."/>
            <person name="Rozas J."/>
            <person name="Rubenfield M.J."/>
            <person name="Ruiz A."/>
            <person name="Russo S."/>
            <person name="Salzberg S.L."/>
            <person name="Sanchez-Gracia A."/>
            <person name="Saranga D.J."/>
            <person name="Sato H."/>
            <person name="Schaeffer S.W."/>
            <person name="Schatz M.C."/>
            <person name="Schlenke T."/>
            <person name="Schwartz R."/>
            <person name="Segarra C."/>
            <person name="Singh R.S."/>
            <person name="Sirot L."/>
            <person name="Sirota M."/>
            <person name="Sisneros N.B."/>
            <person name="Smith C.D."/>
            <person name="Smith T.F."/>
            <person name="Spieth J."/>
            <person name="Stage D.E."/>
            <person name="Stark A."/>
            <person name="Stephan W."/>
            <person name="Strausberg R.L."/>
            <person name="Strempel S."/>
            <person name="Sturgill D."/>
            <person name="Sutton G."/>
            <person name="Sutton G.G."/>
            <person name="Tao W."/>
            <person name="Teichmann S."/>
            <person name="Tobari Y.N."/>
            <person name="Tomimura Y."/>
            <person name="Tsolas J.M."/>
            <person name="Valente V.L."/>
            <person name="Venter E."/>
            <person name="Venter J.C."/>
            <person name="Vicario S."/>
            <person name="Vieira F.G."/>
            <person name="Vilella A.J."/>
            <person name="Villasante A."/>
            <person name="Walenz B."/>
            <person name="Wang J."/>
            <person name="Wasserman M."/>
            <person name="Watts T."/>
            <person name="Wilson D."/>
            <person name="Wilson R.K."/>
            <person name="Wing R.A."/>
            <person name="Wolfner M.F."/>
            <person name="Wong A."/>
            <person name="Wong G.K."/>
            <person name="Wu C.I."/>
            <person name="Wu G."/>
            <person name="Yamamoto D."/>
            <person name="Yang H.P."/>
            <person name="Yang S.P."/>
            <person name="Yorke J.A."/>
            <person name="Yoshida K."/>
            <person name="Zdobnov E."/>
            <person name="Zhang P."/>
            <person name="Zhang Y."/>
            <person name="Zimin A.V."/>
            <person name="Baldwin J."/>
            <person name="Abdouelleil A."/>
            <person name="Abdulkadir J."/>
            <person name="Abebe A."/>
            <person name="Abera B."/>
            <person name="Abreu J."/>
            <person name="Acer S.C."/>
            <person name="Aftuck L."/>
            <person name="Alexander A."/>
            <person name="An P."/>
            <person name="Anderson E."/>
            <person name="Anderson S."/>
            <person name="Arachi H."/>
            <person name="Azer M."/>
            <person name="Bachantsang P."/>
            <person name="Barry A."/>
            <person name="Bayul T."/>
            <person name="Berlin A."/>
            <person name="Bessette D."/>
            <person name="Bloom T."/>
            <person name="Blye J."/>
            <person name="Boguslavskiy L."/>
            <person name="Bonnet C."/>
            <person name="Boukhgalter B."/>
            <person name="Bourzgui I."/>
            <person name="Brown A."/>
            <person name="Cahill P."/>
            <person name="Channer S."/>
            <person name="Cheshatsang Y."/>
            <person name="Chuda L."/>
            <person name="Citroen M."/>
            <person name="Collymore A."/>
            <person name="Cooke P."/>
            <person name="Costello M."/>
            <person name="D'Aco K."/>
            <person name="Daza R."/>
            <person name="De Haan G."/>
            <person name="DeGray S."/>
            <person name="DeMaso C."/>
            <person name="Dhargay N."/>
            <person name="Dooley K."/>
            <person name="Dooley E."/>
            <person name="Doricent M."/>
            <person name="Dorje P."/>
            <person name="Dorjee K."/>
            <person name="Dupes A."/>
            <person name="Elong R."/>
            <person name="Falk J."/>
            <person name="Farina A."/>
            <person name="Faro S."/>
            <person name="Ferguson D."/>
            <person name="Fisher S."/>
            <person name="Foley C.D."/>
            <person name="Franke A."/>
            <person name="Friedrich D."/>
            <person name="Gadbois L."/>
            <person name="Gearin G."/>
            <person name="Gearin C.R."/>
            <person name="Giannoukos G."/>
            <person name="Goode T."/>
            <person name="Graham J."/>
            <person name="Grandbois E."/>
            <person name="Grewal S."/>
            <person name="Gyaltsen K."/>
            <person name="Hafez N."/>
            <person name="Hagos B."/>
            <person name="Hall J."/>
            <person name="Henson C."/>
            <person name="Hollinger A."/>
            <person name="Honan T."/>
            <person name="Huard M.D."/>
            <person name="Hughes L."/>
            <person name="Hurhula B."/>
            <person name="Husby M.E."/>
            <person name="Kamat A."/>
            <person name="Kanga B."/>
            <person name="Kashin S."/>
            <person name="Khazanovich D."/>
            <person name="Kisner P."/>
            <person name="Lance K."/>
            <person name="Lara M."/>
            <person name="Lee W."/>
            <person name="Lennon N."/>
            <person name="Letendre F."/>
            <person name="LeVine R."/>
            <person name="Lipovsky A."/>
            <person name="Liu X."/>
            <person name="Liu J."/>
            <person name="Liu S."/>
            <person name="Lokyitsang T."/>
            <person name="Lokyitsang Y."/>
            <person name="Lubonja R."/>
            <person name="Lui A."/>
            <person name="MacDonald P."/>
            <person name="Magnisalis V."/>
            <person name="Maru K."/>
            <person name="Matthews C."/>
            <person name="McCusker W."/>
            <person name="McDonough S."/>
            <person name="Mehta T."/>
            <person name="Meldrim J."/>
            <person name="Meneus L."/>
            <person name="Mihai O."/>
            <person name="Mihalev A."/>
            <person name="Mihova T."/>
            <person name="Mittelman R."/>
            <person name="Mlenga V."/>
            <person name="Montmayeur A."/>
            <person name="Mulrain L."/>
            <person name="Navidi A."/>
            <person name="Naylor J."/>
            <person name="Negash T."/>
            <person name="Nguyen T."/>
            <person name="Nguyen N."/>
            <person name="Nicol R."/>
            <person name="Norbu C."/>
            <person name="Norbu N."/>
            <person name="Novod N."/>
            <person name="O'Neill B."/>
            <person name="Osman S."/>
            <person name="Markiewicz E."/>
            <person name="Oyono O.L."/>
            <person name="Patti C."/>
            <person name="Phunkhang P."/>
            <person name="Pierre F."/>
            <person name="Priest M."/>
            <person name="Raghuraman S."/>
            <person name="Rege F."/>
            <person name="Reyes R."/>
            <person name="Rise C."/>
            <person name="Rogov P."/>
            <person name="Ross K."/>
            <person name="Ryan E."/>
            <person name="Settipalli S."/>
            <person name="Shea T."/>
            <person name="Sherpa N."/>
            <person name="Shi L."/>
            <person name="Shih D."/>
            <person name="Sparrow T."/>
            <person name="Spaulding J."/>
            <person name="Stalker J."/>
            <person name="Stange-Thomann N."/>
            <person name="Stavropoulos S."/>
            <person name="Stone C."/>
            <person name="Strader C."/>
            <person name="Tesfaye S."/>
            <person name="Thomson T."/>
            <person name="Thoulutsang Y."/>
            <person name="Thoulutsang D."/>
            <person name="Topham K."/>
            <person name="Topping I."/>
            <person name="Tsamla T."/>
            <person name="Vassiliev H."/>
            <person name="Vo A."/>
            <person name="Wangchuk T."/>
            <person name="Wangdi T."/>
            <person name="Weiand M."/>
            <person name="Wilkinson J."/>
            <person name="Wilson A."/>
            <person name="Yadav S."/>
            <person name="Young G."/>
            <person name="Yu Q."/>
            <person name="Zembek L."/>
            <person name="Zhong D."/>
            <person name="Zimmer A."/>
            <person name="Zwirko Z."/>
            <person name="Jaffe D.B."/>
            <person name="Alvarez P."/>
            <person name="Brockman W."/>
            <person name="Butler J."/>
            <person name="Chin C."/>
            <person name="Gnerre S."/>
            <person name="Grabherr M."/>
            <person name="Kleber M."/>
            <person name="Mauceli E."/>
            <person name="MacCallum I."/>
        </authorList>
    </citation>
    <scope>NUCLEOTIDE SEQUENCE [LARGE SCALE GENOMIC DNA]</scope>
    <source>
        <strain evidence="4">Tucson 14030-0811.24</strain>
    </source>
</reference>
<keyword evidence="2" id="KW-0472">Membrane</keyword>
<dbReference type="HOGENOM" id="CLU_1596281_0_0_1"/>
<evidence type="ECO:0000256" key="2">
    <source>
        <dbReference type="SAM" id="Phobius"/>
    </source>
</evidence>
<name>B4NCA4_DROWI</name>
<evidence type="ECO:0000256" key="1">
    <source>
        <dbReference type="SAM" id="MobiDB-lite"/>
    </source>
</evidence>
<proteinExistence type="predicted"/>
<dbReference type="KEGG" id="dwi:6648325"/>
<gene>
    <name evidence="3" type="primary">Dwil\GK25117</name>
    <name evidence="3" type="ORF">Dwil_GK25117</name>
</gene>
<dbReference type="AlphaFoldDB" id="B4NCA4"/>
<dbReference type="EMBL" id="CH964239">
    <property type="protein sequence ID" value="EDW82463.2"/>
    <property type="molecule type" value="Genomic_DNA"/>
</dbReference>
<protein>
    <submittedName>
        <fullName evidence="3">Uncharacterized protein</fullName>
    </submittedName>
</protein>